<dbReference type="EMBL" id="CP036318">
    <property type="protein sequence ID" value="QDV57234.1"/>
    <property type="molecule type" value="Genomic_DNA"/>
</dbReference>
<organism evidence="1 2">
    <name type="scientific">Rosistilla oblonga</name>
    <dbReference type="NCBI Taxonomy" id="2527990"/>
    <lineage>
        <taxon>Bacteria</taxon>
        <taxon>Pseudomonadati</taxon>
        <taxon>Planctomycetota</taxon>
        <taxon>Planctomycetia</taxon>
        <taxon>Pirellulales</taxon>
        <taxon>Pirellulaceae</taxon>
        <taxon>Rosistilla</taxon>
    </lineage>
</organism>
<sequence length="547" mass="59198">MTPKRQLRYESLEGRRLLATDLGADAVFPGDPIDVELRSHPLLATSPFDSAAIIAAGDFSSQGMIHENDGRVVVVDSSHRSGFASRLWIFQRGEDGALGPARGVIDPGFHVDQMLIQGDQAVVFGTQWSWGSDQTEAQSPAVADQPQTLVATIDLESQPDPTRAAIQQTVPGILKELHRAGEQLLMVMHSPPSTTEIPSSPTSAETVHAFALTEAGLQEIASQQIDPGIVQVRGDRLLNLTTFGDSIDSPSGAFSDPLASPHNWITQYAIGGQSIAPVAQIDLGSGWIGSFQIASDQTATAIRTDRSDDATIVTAVDLLDLSGDEIRLFDSLHVANFAGYAIAAQPDFVLLYDQATPDWLVLVDTQPRSASSTERVRRIEIDSDLTLHPAGLRLSNDRVAIAATRPQHADPIDRLRDLSLDAQRSSDLLLLTISLQDATLQAISRLGSIVDRPQLHAIDAAADRIGLFVDQFESAATGPGFLFGRLDSRGRFVADGIVRDLEPQDDIDIDALRLLARRDGRLVQHRWDQPDRPQIDLPLDPADYGAT</sequence>
<evidence type="ECO:0000313" key="2">
    <source>
        <dbReference type="Proteomes" id="UP000316770"/>
    </source>
</evidence>
<reference evidence="1 2" key="1">
    <citation type="submission" date="2019-02" db="EMBL/GenBank/DDBJ databases">
        <title>Deep-cultivation of Planctomycetes and their phenomic and genomic characterization uncovers novel biology.</title>
        <authorList>
            <person name="Wiegand S."/>
            <person name="Jogler M."/>
            <person name="Boedeker C."/>
            <person name="Pinto D."/>
            <person name="Vollmers J."/>
            <person name="Rivas-Marin E."/>
            <person name="Kohn T."/>
            <person name="Peeters S.H."/>
            <person name="Heuer A."/>
            <person name="Rast P."/>
            <person name="Oberbeckmann S."/>
            <person name="Bunk B."/>
            <person name="Jeske O."/>
            <person name="Meyerdierks A."/>
            <person name="Storesund J.E."/>
            <person name="Kallscheuer N."/>
            <person name="Luecker S."/>
            <person name="Lage O.M."/>
            <person name="Pohl T."/>
            <person name="Merkel B.J."/>
            <person name="Hornburger P."/>
            <person name="Mueller R.-W."/>
            <person name="Bruemmer F."/>
            <person name="Labrenz M."/>
            <person name="Spormann A.M."/>
            <person name="Op den Camp H."/>
            <person name="Overmann J."/>
            <person name="Amann R."/>
            <person name="Jetten M.S.M."/>
            <person name="Mascher T."/>
            <person name="Medema M.H."/>
            <person name="Devos D.P."/>
            <person name="Kaster A.-K."/>
            <person name="Ovreas L."/>
            <person name="Rohde M."/>
            <person name="Galperin M.Y."/>
            <person name="Jogler C."/>
        </authorList>
    </citation>
    <scope>NUCLEOTIDE SEQUENCE [LARGE SCALE GENOMIC DNA]</scope>
    <source>
        <strain evidence="1 2">Mal33</strain>
    </source>
</reference>
<accession>A0A518IVX2</accession>
<gene>
    <name evidence="1" type="ORF">Mal33_32380</name>
</gene>
<name>A0A518IVX2_9BACT</name>
<evidence type="ECO:0000313" key="1">
    <source>
        <dbReference type="EMBL" id="QDV57234.1"/>
    </source>
</evidence>
<dbReference type="RefSeq" id="WP_145286467.1">
    <property type="nucleotide sequence ID" value="NZ_CP036318.1"/>
</dbReference>
<proteinExistence type="predicted"/>
<protein>
    <submittedName>
        <fullName evidence="1">Uncharacterized protein</fullName>
    </submittedName>
</protein>
<dbReference type="AlphaFoldDB" id="A0A518IVX2"/>
<dbReference type="Proteomes" id="UP000316770">
    <property type="component" value="Chromosome"/>
</dbReference>
<keyword evidence="2" id="KW-1185">Reference proteome</keyword>